<keyword evidence="3" id="KW-1185">Reference proteome</keyword>
<protein>
    <submittedName>
        <fullName evidence="2">BQ2448_6731 protein</fullName>
    </submittedName>
</protein>
<name>A0A238FNC8_9BASI</name>
<feature type="region of interest" description="Disordered" evidence="1">
    <location>
        <begin position="120"/>
        <end position="143"/>
    </location>
</feature>
<accession>A0A238FNC8</accession>
<organism evidence="2 3">
    <name type="scientific">Microbotryum intermedium</name>
    <dbReference type="NCBI Taxonomy" id="269621"/>
    <lineage>
        <taxon>Eukaryota</taxon>
        <taxon>Fungi</taxon>
        <taxon>Dikarya</taxon>
        <taxon>Basidiomycota</taxon>
        <taxon>Pucciniomycotina</taxon>
        <taxon>Microbotryomycetes</taxon>
        <taxon>Microbotryales</taxon>
        <taxon>Microbotryaceae</taxon>
        <taxon>Microbotryum</taxon>
    </lineage>
</organism>
<evidence type="ECO:0000313" key="3">
    <source>
        <dbReference type="Proteomes" id="UP000198372"/>
    </source>
</evidence>
<sequence length="276" mass="31390">MIKHLYQLDLSRASTQEGKLELLRRHLAGVDATRRARAADLVSLVETDGPSSQILKALYEVANVTCRDRSERICSSRSPLHGKLLQWPKLVEFLVDFAARDGQVDLETYPEVWVARQVEEEVKEQGDGDEDDDDDEGEAGGARTANPYFRVLTATKSMQLHWSELFKKKFAMSALEEDGFQRSIEHLDDGDLVDRSYVGLTFRTSAIGRALEDEDVGMTKYANFCHVNELSARDFRCYERATDRRRPEGEADVRTIDEVAVVEVLDRALKPVFFER</sequence>
<reference evidence="3" key="1">
    <citation type="submission" date="2016-09" db="EMBL/GenBank/DDBJ databases">
        <authorList>
            <person name="Jeantristanb JTB J.-T."/>
            <person name="Ricardo R."/>
        </authorList>
    </citation>
    <scope>NUCLEOTIDE SEQUENCE [LARGE SCALE GENOMIC DNA]</scope>
</reference>
<dbReference type="Proteomes" id="UP000198372">
    <property type="component" value="Unassembled WGS sequence"/>
</dbReference>
<gene>
    <name evidence="2" type="ORF">BQ2448_6731</name>
</gene>
<evidence type="ECO:0000256" key="1">
    <source>
        <dbReference type="SAM" id="MobiDB-lite"/>
    </source>
</evidence>
<dbReference type="EMBL" id="FMSP01000020">
    <property type="protein sequence ID" value="SCV74299.1"/>
    <property type="molecule type" value="Genomic_DNA"/>
</dbReference>
<proteinExistence type="predicted"/>
<dbReference type="AlphaFoldDB" id="A0A238FNC8"/>
<feature type="compositionally biased region" description="Acidic residues" evidence="1">
    <location>
        <begin position="127"/>
        <end position="138"/>
    </location>
</feature>
<evidence type="ECO:0000313" key="2">
    <source>
        <dbReference type="EMBL" id="SCV74299.1"/>
    </source>
</evidence>